<feature type="active site" description="Tele-phosphohistidine intermediate" evidence="1">
    <location>
        <position position="48"/>
    </location>
</feature>
<comment type="caution">
    <text evidence="3">The sequence shown here is derived from an EMBL/GenBank/DDBJ whole genome shotgun (WGS) entry which is preliminary data.</text>
</comment>
<dbReference type="Pfam" id="PF00300">
    <property type="entry name" value="His_Phos_1"/>
    <property type="match status" value="1"/>
</dbReference>
<proteinExistence type="predicted"/>
<evidence type="ECO:0000313" key="4">
    <source>
        <dbReference type="Proteomes" id="UP000693970"/>
    </source>
</evidence>
<evidence type="ECO:0000256" key="1">
    <source>
        <dbReference type="PIRSR" id="PIRSR613078-1"/>
    </source>
</evidence>
<dbReference type="InterPro" id="IPR001345">
    <property type="entry name" value="PG/BPGM_mutase_AS"/>
</dbReference>
<dbReference type="OrthoDB" id="354304at2759"/>
<dbReference type="GO" id="GO:0016791">
    <property type="term" value="F:phosphatase activity"/>
    <property type="evidence" value="ECO:0007669"/>
    <property type="project" value="TreeGrafter"/>
</dbReference>
<reference evidence="3" key="1">
    <citation type="journal article" date="2021" name="Sci. Rep.">
        <title>Diploid genomic architecture of Nitzschia inconspicua, an elite biomass production diatom.</title>
        <authorList>
            <person name="Oliver A."/>
            <person name="Podell S."/>
            <person name="Pinowska A."/>
            <person name="Traller J.C."/>
            <person name="Smith S.R."/>
            <person name="McClure R."/>
            <person name="Beliaev A."/>
            <person name="Bohutskyi P."/>
            <person name="Hill E.A."/>
            <person name="Rabines A."/>
            <person name="Zheng H."/>
            <person name="Allen L.Z."/>
            <person name="Kuo A."/>
            <person name="Grigoriev I.V."/>
            <person name="Allen A.E."/>
            <person name="Hazlebeck D."/>
            <person name="Allen E.E."/>
        </authorList>
    </citation>
    <scope>NUCLEOTIDE SEQUENCE</scope>
    <source>
        <strain evidence="3">Hildebrandi</strain>
    </source>
</reference>
<feature type="active site" description="Proton donor/acceptor" evidence="1">
    <location>
        <position position="137"/>
    </location>
</feature>
<protein>
    <submittedName>
        <fullName evidence="3">Phosphoglyceromutase</fullName>
    </submittedName>
</protein>
<accession>A0A9K3PLY9</accession>
<name>A0A9K3PLY9_9STRA</name>
<keyword evidence="4" id="KW-1185">Reference proteome</keyword>
<dbReference type="CDD" id="cd07067">
    <property type="entry name" value="HP_PGM_like"/>
    <property type="match status" value="1"/>
</dbReference>
<dbReference type="PANTHER" id="PTHR48100">
    <property type="entry name" value="BROAD-SPECIFICITY PHOSPHATASE YOR283W-RELATED"/>
    <property type="match status" value="1"/>
</dbReference>
<feature type="binding site" evidence="2">
    <location>
        <position position="148"/>
    </location>
    <ligand>
        <name>substrate</name>
    </ligand>
</feature>
<dbReference type="Proteomes" id="UP000693970">
    <property type="component" value="Unassembled WGS sequence"/>
</dbReference>
<feature type="binding site" evidence="2">
    <location>
        <position position="103"/>
    </location>
    <ligand>
        <name>substrate</name>
    </ligand>
</feature>
<dbReference type="SMART" id="SM00855">
    <property type="entry name" value="PGAM"/>
    <property type="match status" value="1"/>
</dbReference>
<dbReference type="AlphaFoldDB" id="A0A9K3PLY9"/>
<dbReference type="PANTHER" id="PTHR48100:SF44">
    <property type="entry name" value="PHOSPHATASE C1620.13-RELATED"/>
    <property type="match status" value="1"/>
</dbReference>
<sequence>MIAARGRNVVRRLTVKRKLPSIQLTSNFATQPDGSNCPNIRKLIVVRHGETEWNRSLRIQGVTDVPLNQTGDLQAKASAQALLKELQQQDKRPTVIHSSKMCRASDTAQAIADALNESAVVNDKTAISVWKHGELNEWNLGVLEGLRKEEAMAQFSDAWRIFSEWADPLVSVNHANTTVLGGESMEDVRLRAATCLEGLIDGPNDDSQQPSVIVVTHGGVLGQLLRHALVAQYPSDQQESIRERTTSAEVQRKYHRPKNACITKFDINPETKEWTITDWANDSHLIGDAAPIDTNYKG</sequence>
<dbReference type="GO" id="GO:0005829">
    <property type="term" value="C:cytosol"/>
    <property type="evidence" value="ECO:0007669"/>
    <property type="project" value="TreeGrafter"/>
</dbReference>
<dbReference type="InterPro" id="IPR013078">
    <property type="entry name" value="His_Pase_superF_clade-1"/>
</dbReference>
<dbReference type="EMBL" id="JAGRRH010000019">
    <property type="protein sequence ID" value="KAG7349874.1"/>
    <property type="molecule type" value="Genomic_DNA"/>
</dbReference>
<gene>
    <name evidence="3" type="ORF">IV203_012471</name>
</gene>
<reference evidence="3" key="2">
    <citation type="submission" date="2021-04" db="EMBL/GenBank/DDBJ databases">
        <authorList>
            <person name="Podell S."/>
        </authorList>
    </citation>
    <scope>NUCLEOTIDE SEQUENCE</scope>
    <source>
        <strain evidence="3">Hildebrandi</strain>
    </source>
</reference>
<evidence type="ECO:0000256" key="2">
    <source>
        <dbReference type="PIRSR" id="PIRSR613078-2"/>
    </source>
</evidence>
<organism evidence="3 4">
    <name type="scientific">Nitzschia inconspicua</name>
    <dbReference type="NCBI Taxonomy" id="303405"/>
    <lineage>
        <taxon>Eukaryota</taxon>
        <taxon>Sar</taxon>
        <taxon>Stramenopiles</taxon>
        <taxon>Ochrophyta</taxon>
        <taxon>Bacillariophyta</taxon>
        <taxon>Bacillariophyceae</taxon>
        <taxon>Bacillariophycidae</taxon>
        <taxon>Bacillariales</taxon>
        <taxon>Bacillariaceae</taxon>
        <taxon>Nitzschia</taxon>
    </lineage>
</organism>
<evidence type="ECO:0000313" key="3">
    <source>
        <dbReference type="EMBL" id="KAG7349874.1"/>
    </source>
</evidence>
<dbReference type="InterPro" id="IPR050275">
    <property type="entry name" value="PGM_Phosphatase"/>
</dbReference>
<feature type="binding site" evidence="2">
    <location>
        <begin position="47"/>
        <end position="54"/>
    </location>
    <ligand>
        <name>substrate</name>
    </ligand>
</feature>
<dbReference type="PROSITE" id="PS00175">
    <property type="entry name" value="PG_MUTASE"/>
    <property type="match status" value="1"/>
</dbReference>